<organism evidence="2 3">
    <name type="scientific">Paenibacillus validus</name>
    <dbReference type="NCBI Taxonomy" id="44253"/>
    <lineage>
        <taxon>Bacteria</taxon>
        <taxon>Bacillati</taxon>
        <taxon>Bacillota</taxon>
        <taxon>Bacilli</taxon>
        <taxon>Bacillales</taxon>
        <taxon>Paenibacillaceae</taxon>
        <taxon>Paenibacillus</taxon>
    </lineage>
</organism>
<comment type="caution">
    <text evidence="2">The sequence shown here is derived from an EMBL/GenBank/DDBJ whole genome shotgun (WGS) entry which is preliminary data.</text>
</comment>
<feature type="transmembrane region" description="Helical" evidence="1">
    <location>
        <begin position="28"/>
        <end position="46"/>
    </location>
</feature>
<name>A0A7X2ZDL8_9BACL</name>
<keyword evidence="1" id="KW-0812">Transmembrane</keyword>
<keyword evidence="1" id="KW-0472">Membrane</keyword>
<dbReference type="AlphaFoldDB" id="A0A7X2ZDL8"/>
<evidence type="ECO:0000313" key="2">
    <source>
        <dbReference type="EMBL" id="MUG72990.1"/>
    </source>
</evidence>
<dbReference type="Proteomes" id="UP000450917">
    <property type="component" value="Unassembled WGS sequence"/>
</dbReference>
<accession>A0A7X2ZDL8</accession>
<keyword evidence="3" id="KW-1185">Reference proteome</keyword>
<protein>
    <recommendedName>
        <fullName evidence="4">HPP family protein</fullName>
    </recommendedName>
</protein>
<feature type="transmembrane region" description="Helical" evidence="1">
    <location>
        <begin position="118"/>
        <end position="142"/>
    </location>
</feature>
<proteinExistence type="predicted"/>
<evidence type="ECO:0000313" key="3">
    <source>
        <dbReference type="Proteomes" id="UP000450917"/>
    </source>
</evidence>
<dbReference type="RefSeq" id="WP_127609723.1">
    <property type="nucleotide sequence ID" value="NZ_JARTHJ010000194.1"/>
</dbReference>
<gene>
    <name evidence="2" type="ORF">GNP93_20325</name>
</gene>
<evidence type="ECO:0008006" key="4">
    <source>
        <dbReference type="Google" id="ProtNLM"/>
    </source>
</evidence>
<feature type="transmembrane region" description="Helical" evidence="1">
    <location>
        <begin position="5"/>
        <end position="22"/>
    </location>
</feature>
<sequence>MDIKSLAVCLYLLLVYWLSLHFPSLKSLFYPTLGAFSYLFASRSFAIKDLVRMTVGAGAASMIGTGLYIAQIGLMGFMLTVLTTFFLIKRFHLNAPPILAVSLVPYFAQPQHFWTTPIAVLATLAGLVVMLLAVQMFCALYARLRSNAADAAAKEGARTPAP</sequence>
<reference evidence="2 3" key="1">
    <citation type="submission" date="2019-11" db="EMBL/GenBank/DDBJ databases">
        <title>Draft genome sequences of five Paenibacillus species of dairy origin.</title>
        <authorList>
            <person name="Olajide A.M."/>
            <person name="Chen S."/>
            <person name="Lapointe G."/>
        </authorList>
    </citation>
    <scope>NUCLEOTIDE SEQUENCE [LARGE SCALE GENOMIC DNA]</scope>
    <source>
        <strain evidence="2 3">2CS3</strain>
    </source>
</reference>
<dbReference type="EMBL" id="WNZX01000020">
    <property type="protein sequence ID" value="MUG72990.1"/>
    <property type="molecule type" value="Genomic_DNA"/>
</dbReference>
<evidence type="ECO:0000256" key="1">
    <source>
        <dbReference type="SAM" id="Phobius"/>
    </source>
</evidence>
<feature type="transmembrane region" description="Helical" evidence="1">
    <location>
        <begin position="67"/>
        <end position="88"/>
    </location>
</feature>
<keyword evidence="1" id="KW-1133">Transmembrane helix</keyword>